<comment type="catalytic activity">
    <reaction evidence="1">
        <text>(7,8-dihydropterin-6-yl)methyl diphosphate + 4-aminobenzoate = 7,8-dihydropteroate + diphosphate</text>
        <dbReference type="Rhea" id="RHEA:19949"/>
        <dbReference type="ChEBI" id="CHEBI:17836"/>
        <dbReference type="ChEBI" id="CHEBI:17839"/>
        <dbReference type="ChEBI" id="CHEBI:33019"/>
        <dbReference type="ChEBI" id="CHEBI:72950"/>
        <dbReference type="EC" id="2.5.1.15"/>
    </reaction>
</comment>
<dbReference type="SUPFAM" id="SSF51717">
    <property type="entry name" value="Dihydropteroate synthetase-like"/>
    <property type="match status" value="1"/>
</dbReference>
<keyword evidence="7" id="KW-0460">Magnesium</keyword>
<dbReference type="RefSeq" id="WP_013328673.1">
    <property type="nucleotide sequence ID" value="NC_014507.1"/>
</dbReference>
<dbReference type="GeneID" id="9743170"/>
<keyword evidence="11" id="KW-1185">Reference proteome</keyword>
<keyword evidence="8" id="KW-0289">Folate biosynthesis</keyword>
<evidence type="ECO:0000256" key="6">
    <source>
        <dbReference type="ARBA" id="ARBA00022723"/>
    </source>
</evidence>
<dbReference type="PROSITE" id="PS50972">
    <property type="entry name" value="PTERIN_BINDING"/>
    <property type="match status" value="1"/>
</dbReference>
<evidence type="ECO:0000256" key="2">
    <source>
        <dbReference type="ARBA" id="ARBA00001946"/>
    </source>
</evidence>
<comment type="cofactor">
    <cofactor evidence="2">
        <name>Mg(2+)</name>
        <dbReference type="ChEBI" id="CHEBI:18420"/>
    </cofactor>
</comment>
<dbReference type="PANTHER" id="PTHR20941">
    <property type="entry name" value="FOLATE SYNTHESIS PROTEINS"/>
    <property type="match status" value="1"/>
</dbReference>
<accession>E1RII2</accession>
<keyword evidence="5 10" id="KW-0808">Transferase</keyword>
<dbReference type="KEGG" id="mpi:Mpet_0721"/>
<organism evidence="10 11">
    <name type="scientific">Methanolacinia petrolearia (strain DSM 11571 / OCM 486 / SEBR 4847)</name>
    <name type="common">Methanoplanus petrolearius</name>
    <dbReference type="NCBI Taxonomy" id="679926"/>
    <lineage>
        <taxon>Archaea</taxon>
        <taxon>Methanobacteriati</taxon>
        <taxon>Methanobacteriota</taxon>
        <taxon>Stenosarchaea group</taxon>
        <taxon>Methanomicrobia</taxon>
        <taxon>Methanomicrobiales</taxon>
        <taxon>Methanomicrobiaceae</taxon>
        <taxon>Methanolacinia</taxon>
    </lineage>
</organism>
<dbReference type="eggNOG" id="arCOG02817">
    <property type="taxonomic scope" value="Archaea"/>
</dbReference>
<keyword evidence="6" id="KW-0479">Metal-binding</keyword>
<evidence type="ECO:0000256" key="1">
    <source>
        <dbReference type="ARBA" id="ARBA00000012"/>
    </source>
</evidence>
<dbReference type="HOGENOM" id="CLU_008023_0_2_2"/>
<dbReference type="OrthoDB" id="371861at2157"/>
<dbReference type="AlphaFoldDB" id="E1RII2"/>
<protein>
    <recommendedName>
        <fullName evidence="4">dihydropteroate synthase</fullName>
        <ecNumber evidence="4">2.5.1.15</ecNumber>
    </recommendedName>
</protein>
<dbReference type="GO" id="GO:0046872">
    <property type="term" value="F:metal ion binding"/>
    <property type="evidence" value="ECO:0007669"/>
    <property type="project" value="UniProtKB-KW"/>
</dbReference>
<proteinExistence type="predicted"/>
<dbReference type="Proteomes" id="UP000006565">
    <property type="component" value="Chromosome"/>
</dbReference>
<dbReference type="EC" id="2.5.1.15" evidence="4"/>
<evidence type="ECO:0000256" key="3">
    <source>
        <dbReference type="ARBA" id="ARBA00004763"/>
    </source>
</evidence>
<dbReference type="InterPro" id="IPR006390">
    <property type="entry name" value="DHP_synth_dom"/>
</dbReference>
<evidence type="ECO:0000313" key="11">
    <source>
        <dbReference type="Proteomes" id="UP000006565"/>
    </source>
</evidence>
<evidence type="ECO:0000256" key="8">
    <source>
        <dbReference type="ARBA" id="ARBA00022909"/>
    </source>
</evidence>
<evidence type="ECO:0000313" key="10">
    <source>
        <dbReference type="EMBL" id="ADN35495.1"/>
    </source>
</evidence>
<dbReference type="EMBL" id="CP002117">
    <property type="protein sequence ID" value="ADN35495.1"/>
    <property type="molecule type" value="Genomic_DNA"/>
</dbReference>
<dbReference type="GO" id="GO:0046656">
    <property type="term" value="P:folic acid biosynthetic process"/>
    <property type="evidence" value="ECO:0007669"/>
    <property type="project" value="UniProtKB-KW"/>
</dbReference>
<dbReference type="PANTHER" id="PTHR20941:SF1">
    <property type="entry name" value="FOLIC ACID SYNTHESIS PROTEIN FOL1"/>
    <property type="match status" value="1"/>
</dbReference>
<feature type="domain" description="Pterin-binding" evidence="9">
    <location>
        <begin position="17"/>
        <end position="261"/>
    </location>
</feature>
<dbReference type="NCBIfam" id="TIGR01496">
    <property type="entry name" value="DHPS"/>
    <property type="match status" value="1"/>
</dbReference>
<reference evidence="10 11" key="1">
    <citation type="journal article" date="2010" name="Stand. Genomic Sci.">
        <title>Complete genome sequence of Methanoplanus petrolearius type strain (SEBR 4847).</title>
        <authorList>
            <person name="Brambilla E."/>
            <person name="Djao O.D."/>
            <person name="Daligault H."/>
            <person name="Lapidus A."/>
            <person name="Lucas S."/>
            <person name="Hammon N."/>
            <person name="Nolan M."/>
            <person name="Tice H."/>
            <person name="Cheng J.F."/>
            <person name="Han C."/>
            <person name="Tapia R."/>
            <person name="Goodwin L."/>
            <person name="Pitluck S."/>
            <person name="Liolios K."/>
            <person name="Ivanova N."/>
            <person name="Mavromatis K."/>
            <person name="Mikhailova N."/>
            <person name="Pati A."/>
            <person name="Chen A."/>
            <person name="Palaniappan K."/>
            <person name="Land M."/>
            <person name="Hauser L."/>
            <person name="Chang Y.J."/>
            <person name="Jeffries C.D."/>
            <person name="Rohde M."/>
            <person name="Spring S."/>
            <person name="Sikorski J."/>
            <person name="Goker M."/>
            <person name="Woyke T."/>
            <person name="Bristow J."/>
            <person name="Eisen J.A."/>
            <person name="Markowitz V."/>
            <person name="Hugenholtz P."/>
            <person name="Kyrpides N.C."/>
            <person name="Klenk H.P."/>
        </authorList>
    </citation>
    <scope>NUCLEOTIDE SEQUENCE [LARGE SCALE GENOMIC DNA]</scope>
    <source>
        <strain evidence="11">DSM 11571 / OCM 486 / SEBR 4847</strain>
    </source>
</reference>
<dbReference type="PROSITE" id="PS00793">
    <property type="entry name" value="DHPS_2"/>
    <property type="match status" value="1"/>
</dbReference>
<evidence type="ECO:0000256" key="7">
    <source>
        <dbReference type="ARBA" id="ARBA00022842"/>
    </source>
</evidence>
<evidence type="ECO:0000256" key="5">
    <source>
        <dbReference type="ARBA" id="ARBA00022679"/>
    </source>
</evidence>
<dbReference type="InterPro" id="IPR045031">
    <property type="entry name" value="DHP_synth-like"/>
</dbReference>
<sequence>MRTCNIDKITVGGDNPVRIMGVVNCSPESFFSGSYTRPEGVYEQAALLVEKGADIIDIGARSTAPLSAPISLAEESERMKTALSEFSGSGIPVSVDTMYPEVLETCLKYDISCINDIHGLANEKFAKVAGDSGLPAVLMASYDLPGDPKGFDAICDALNVVLNRARENGIDEIILDPAVGRWTPERTSEDDWEIVRRFDELNAFGYPLLAAVSRKTFIGDLVNAPPEGRLPGTLAVTYSLLETGAAIVRAHDVSDTKDLIRVFEKLNRL</sequence>
<dbReference type="GO" id="GO:0046654">
    <property type="term" value="P:tetrahydrofolate biosynthetic process"/>
    <property type="evidence" value="ECO:0007669"/>
    <property type="project" value="TreeGrafter"/>
</dbReference>
<dbReference type="STRING" id="679926.Mpet_0721"/>
<dbReference type="InterPro" id="IPR000489">
    <property type="entry name" value="Pterin-binding_dom"/>
</dbReference>
<name>E1RII2_METP4</name>
<dbReference type="Pfam" id="PF00809">
    <property type="entry name" value="Pterin_bind"/>
    <property type="match status" value="1"/>
</dbReference>
<evidence type="ECO:0000259" key="9">
    <source>
        <dbReference type="PROSITE" id="PS50972"/>
    </source>
</evidence>
<dbReference type="GO" id="GO:0004156">
    <property type="term" value="F:dihydropteroate synthase activity"/>
    <property type="evidence" value="ECO:0007669"/>
    <property type="project" value="UniProtKB-EC"/>
</dbReference>
<evidence type="ECO:0000256" key="4">
    <source>
        <dbReference type="ARBA" id="ARBA00012458"/>
    </source>
</evidence>
<comment type="pathway">
    <text evidence="3">Cofactor biosynthesis; tetrahydrofolate biosynthesis; 7,8-dihydrofolate from 2-amino-4-hydroxy-6-hydroxymethyl-7,8-dihydropteridine diphosphate and 4-aminobenzoate: step 1/2.</text>
</comment>
<dbReference type="Gene3D" id="3.20.20.20">
    <property type="entry name" value="Dihydropteroate synthase-like"/>
    <property type="match status" value="1"/>
</dbReference>
<dbReference type="InterPro" id="IPR011005">
    <property type="entry name" value="Dihydropteroate_synth-like_sf"/>
</dbReference>
<gene>
    <name evidence="10" type="ordered locus">Mpet_0721</name>
</gene>